<dbReference type="SUPFAM" id="SSF53448">
    <property type="entry name" value="Nucleotide-diphospho-sugar transferases"/>
    <property type="match status" value="1"/>
</dbReference>
<proteinExistence type="predicted"/>
<dbReference type="RefSeq" id="WP_260188897.1">
    <property type="nucleotide sequence ID" value="NZ_JAFFZE010000001.1"/>
</dbReference>
<dbReference type="Proteomes" id="UP001156441">
    <property type="component" value="Unassembled WGS sequence"/>
</dbReference>
<evidence type="ECO:0000313" key="2">
    <source>
        <dbReference type="EMBL" id="MCT2581539.1"/>
    </source>
</evidence>
<name>A0ABT2J1R5_9PSEU</name>
<reference evidence="2 3" key="1">
    <citation type="submission" date="2021-02" db="EMBL/GenBank/DDBJ databases">
        <title>Actinophytocola xerophila sp. nov., isolated from soil of cotton cropping field.</title>
        <authorList>
            <person name="Huang R."/>
            <person name="Chen X."/>
            <person name="Ge X."/>
            <person name="Liu W."/>
        </authorList>
    </citation>
    <scope>NUCLEOTIDE SEQUENCE [LARGE SCALE GENOMIC DNA]</scope>
    <source>
        <strain evidence="2 3">S1-96</strain>
    </source>
</reference>
<feature type="region of interest" description="Disordered" evidence="1">
    <location>
        <begin position="1"/>
        <end position="23"/>
    </location>
</feature>
<evidence type="ECO:0000256" key="1">
    <source>
        <dbReference type="SAM" id="MobiDB-lite"/>
    </source>
</evidence>
<evidence type="ECO:0000313" key="3">
    <source>
        <dbReference type="Proteomes" id="UP001156441"/>
    </source>
</evidence>
<gene>
    <name evidence="2" type="ORF">JT362_00200</name>
</gene>
<sequence>MTPSPTERTRRRRETRSSFHHENHRTLISVRPTDPRHEAEVDAIIVPTGRPAKAMRHAVELAAELKCTLLALCSRDSHARQVADQAAGADVDLVAIDVRGPLRNVLPRLRTSWLMENSRFERRTDTSLKRNLGLLIAHLMDWRRIVFLDDDIIVPRAADLKVAAGLTDRHDVVGLNIGGYPDNSVVCHAYREAGGPQSTFLGGGALAVGADALDSFFPNIYNEDWFFLLGESGLRPTALTGHAVQQPYDPFAHWQRARYEELGDLLAEGLFALLEDGKTPRHATYSFWRGFLVRRFRFINDVMTMVRGADLDPDRRGRMLAALIAAGNLCQSIRADQCVRYLSAWRADRSVWRAHLEEMYLAHGPDTRGGGLDKLVASLGLTDRTWRSRGQRLDQDPADLDRALPVAVGQ</sequence>
<dbReference type="EMBL" id="JAFFZE010000001">
    <property type="protein sequence ID" value="MCT2581539.1"/>
    <property type="molecule type" value="Genomic_DNA"/>
</dbReference>
<organism evidence="2 3">
    <name type="scientific">Actinophytocola gossypii</name>
    <dbReference type="NCBI Taxonomy" id="2812003"/>
    <lineage>
        <taxon>Bacteria</taxon>
        <taxon>Bacillati</taxon>
        <taxon>Actinomycetota</taxon>
        <taxon>Actinomycetes</taxon>
        <taxon>Pseudonocardiales</taxon>
        <taxon>Pseudonocardiaceae</taxon>
    </lineage>
</organism>
<keyword evidence="3" id="KW-1185">Reference proteome</keyword>
<comment type="caution">
    <text evidence="2">The sequence shown here is derived from an EMBL/GenBank/DDBJ whole genome shotgun (WGS) entry which is preliminary data.</text>
</comment>
<evidence type="ECO:0008006" key="4">
    <source>
        <dbReference type="Google" id="ProtNLM"/>
    </source>
</evidence>
<protein>
    <recommendedName>
        <fullName evidence="4">Glycosyltransferase</fullName>
    </recommendedName>
</protein>
<accession>A0ABT2J1R5</accession>
<dbReference type="InterPro" id="IPR029044">
    <property type="entry name" value="Nucleotide-diphossugar_trans"/>
</dbReference>